<dbReference type="FunFam" id="2.10.25.10:FF:000704">
    <property type="entry name" value="Os12g0614800 protein"/>
    <property type="match status" value="1"/>
</dbReference>
<dbReference type="GO" id="GO:0005509">
    <property type="term" value="F:calcium ion binding"/>
    <property type="evidence" value="ECO:0007669"/>
    <property type="project" value="InterPro"/>
</dbReference>
<dbReference type="GO" id="GO:0004672">
    <property type="term" value="F:protein kinase activity"/>
    <property type="evidence" value="ECO:0007669"/>
    <property type="project" value="InterPro"/>
</dbReference>
<dbReference type="GO" id="GO:0030247">
    <property type="term" value="F:polysaccharide binding"/>
    <property type="evidence" value="ECO:0007669"/>
    <property type="project" value="InterPro"/>
</dbReference>
<dbReference type="AlphaFoldDB" id="A0A0E0MIA3"/>
<dbReference type="PROSITE" id="PS00010">
    <property type="entry name" value="ASX_HYDROXYL"/>
    <property type="match status" value="1"/>
</dbReference>
<dbReference type="Pfam" id="PF07714">
    <property type="entry name" value="PK_Tyr_Ser-Thr"/>
    <property type="match status" value="1"/>
</dbReference>
<name>A0A0E0MIA3_ORYPU</name>
<dbReference type="InterPro" id="IPR001245">
    <property type="entry name" value="Ser-Thr/Tyr_kinase_cat_dom"/>
</dbReference>
<dbReference type="PROSITE" id="PS00107">
    <property type="entry name" value="PROTEIN_KINASE_ATP"/>
    <property type="match status" value="1"/>
</dbReference>
<feature type="domain" description="Protein kinase" evidence="7">
    <location>
        <begin position="414"/>
        <end position="618"/>
    </location>
</feature>
<keyword evidence="5" id="KW-0547">Nucleotide-binding</keyword>
<keyword evidence="6" id="KW-0812">Transmembrane</keyword>
<dbReference type="GO" id="GO:0005524">
    <property type="term" value="F:ATP binding"/>
    <property type="evidence" value="ECO:0007669"/>
    <property type="project" value="UniProtKB-UniRule"/>
</dbReference>
<protein>
    <recommendedName>
        <fullName evidence="11">Protein kinase domain-containing protein</fullName>
    </recommendedName>
</protein>
<evidence type="ECO:0000259" key="8">
    <source>
        <dbReference type="PROSITE" id="PS50026"/>
    </source>
</evidence>
<dbReference type="CDD" id="cd00054">
    <property type="entry name" value="EGF_CA"/>
    <property type="match status" value="1"/>
</dbReference>
<dbReference type="InterPro" id="IPR000152">
    <property type="entry name" value="EGF-type_Asp/Asn_hydroxyl_site"/>
</dbReference>
<dbReference type="Gramene" id="OPUNC11G19610.1">
    <property type="protein sequence ID" value="OPUNC11G19610.1"/>
    <property type="gene ID" value="OPUNC11G19610"/>
</dbReference>
<dbReference type="Gene3D" id="3.30.200.20">
    <property type="entry name" value="Phosphorylase Kinase, domain 1"/>
    <property type="match status" value="1"/>
</dbReference>
<comment type="caution">
    <text evidence="4">Lacks conserved residue(s) required for the propagation of feature annotation.</text>
</comment>
<dbReference type="InterPro" id="IPR000742">
    <property type="entry name" value="EGF"/>
</dbReference>
<evidence type="ECO:0000256" key="5">
    <source>
        <dbReference type="PROSITE-ProRule" id="PRU10141"/>
    </source>
</evidence>
<evidence type="ECO:0008006" key="11">
    <source>
        <dbReference type="Google" id="ProtNLM"/>
    </source>
</evidence>
<dbReference type="InterPro" id="IPR025287">
    <property type="entry name" value="WAK_GUB"/>
</dbReference>
<sequence length="618" mass="68667">MRGHCKSARLLEMCKNDEIRIPLIAMPHIVVVLWFLHAPAAAATLSLAVPATPAPAGQRLGCPSKCGEVDIPFPFGVGVDCAWPGFDVSCNHSVSPPRPYTGDIEIKDISLEAGEMRVFTLVVYQCYNSPNASDYNETVSTLKVHGKSLVSQKRNEFTAIGCNTVAYLDGRKDGSYSTGCISTCASLDDAANDGDPCTGLGCCQVPSIPPNLSTLNISWGDGIDDDLVRADSPCSYAFVAEKGWYNFTRQDLSRAGNKRFEHWNGKMVVPTVLDWAIRNNGSCPSTAGQVAPACVSANNINECELRKADPAKYEKLYPCYRGSRCIDTEGGYECKCRFGLKGNGTTSDQGCRPIIPAPIVAILATVCAVIAFLTLVFLHKRWRRRWFFDNNDGRLLEGMGITVFTEKELDNITKGKRNKIGEGAFGEVYEGTYKDQKVAVKYSIAKGATRTQNAFCWPKCFVPRKVPSSQVRGQEFIDELRVQSVIQHVNIVRLIGCCLETEIPMLTSKYTMESDVYSYGVVLLELITRKRAKYEDGRSLPVEFVNRYKDNNERRKMYDQDMLSYTDALQPYCMECLDRMAAVAVRCLKNKVEKRPTMAEVVEELNQLKEHICTRVSS</sequence>
<keyword evidence="6" id="KW-1133">Transmembrane helix</keyword>
<feature type="domain" description="EGF-like" evidence="8">
    <location>
        <begin position="299"/>
        <end position="346"/>
    </location>
</feature>
<dbReference type="InterPro" id="IPR011009">
    <property type="entry name" value="Kinase-like_dom_sf"/>
</dbReference>
<dbReference type="OMA" id="SHCHMEC"/>
<dbReference type="HOGENOM" id="CLU_000288_43_5_1"/>
<evidence type="ECO:0000256" key="4">
    <source>
        <dbReference type="PROSITE-ProRule" id="PRU00076"/>
    </source>
</evidence>
<dbReference type="Gene3D" id="2.10.25.10">
    <property type="entry name" value="Laminin"/>
    <property type="match status" value="1"/>
</dbReference>
<keyword evidence="5" id="KW-0067">ATP-binding</keyword>
<reference evidence="9" key="2">
    <citation type="submission" date="2018-05" db="EMBL/GenBank/DDBJ databases">
        <title>OpunRS2 (Oryza punctata Reference Sequence Version 2).</title>
        <authorList>
            <person name="Zhang J."/>
            <person name="Kudrna D."/>
            <person name="Lee S."/>
            <person name="Talag J."/>
            <person name="Welchert J."/>
            <person name="Wing R.A."/>
        </authorList>
    </citation>
    <scope>NUCLEOTIDE SEQUENCE [LARGE SCALE GENOMIC DNA]</scope>
</reference>
<dbReference type="PROSITE" id="PS50011">
    <property type="entry name" value="PROTEIN_KINASE_DOM"/>
    <property type="match status" value="1"/>
</dbReference>
<dbReference type="InterPro" id="IPR017441">
    <property type="entry name" value="Protein_kinase_ATP_BS"/>
</dbReference>
<keyword evidence="10" id="KW-1185">Reference proteome</keyword>
<dbReference type="SMART" id="SM00179">
    <property type="entry name" value="EGF_CA"/>
    <property type="match status" value="1"/>
</dbReference>
<evidence type="ECO:0000256" key="1">
    <source>
        <dbReference type="ARBA" id="ARBA00004167"/>
    </source>
</evidence>
<dbReference type="SUPFAM" id="SSF56112">
    <property type="entry name" value="Protein kinase-like (PK-like)"/>
    <property type="match status" value="1"/>
</dbReference>
<organism evidence="9">
    <name type="scientific">Oryza punctata</name>
    <name type="common">Red rice</name>
    <dbReference type="NCBI Taxonomy" id="4537"/>
    <lineage>
        <taxon>Eukaryota</taxon>
        <taxon>Viridiplantae</taxon>
        <taxon>Streptophyta</taxon>
        <taxon>Embryophyta</taxon>
        <taxon>Tracheophyta</taxon>
        <taxon>Spermatophyta</taxon>
        <taxon>Magnoliopsida</taxon>
        <taxon>Liliopsida</taxon>
        <taxon>Poales</taxon>
        <taxon>Poaceae</taxon>
        <taxon>BOP clade</taxon>
        <taxon>Oryzoideae</taxon>
        <taxon>Oryzeae</taxon>
        <taxon>Oryzinae</taxon>
        <taxon>Oryza</taxon>
    </lineage>
</organism>
<feature type="binding site" evidence="5">
    <location>
        <position position="446"/>
    </location>
    <ligand>
        <name>ATP</name>
        <dbReference type="ChEBI" id="CHEBI:30616"/>
    </ligand>
</feature>
<dbReference type="PANTHER" id="PTHR33491">
    <property type="entry name" value="OSJNBA0016N04.9 PROTEIN"/>
    <property type="match status" value="1"/>
</dbReference>
<evidence type="ECO:0000259" key="7">
    <source>
        <dbReference type="PROSITE" id="PS50011"/>
    </source>
</evidence>
<keyword evidence="2" id="KW-0732">Signal</keyword>
<dbReference type="Pfam" id="PF13947">
    <property type="entry name" value="GUB_WAK_bind"/>
    <property type="match status" value="1"/>
</dbReference>
<evidence type="ECO:0000256" key="6">
    <source>
        <dbReference type="SAM" id="Phobius"/>
    </source>
</evidence>
<evidence type="ECO:0000256" key="2">
    <source>
        <dbReference type="ARBA" id="ARBA00022729"/>
    </source>
</evidence>
<evidence type="ECO:0000256" key="3">
    <source>
        <dbReference type="ARBA" id="ARBA00023157"/>
    </source>
</evidence>
<dbReference type="InterPro" id="IPR000719">
    <property type="entry name" value="Prot_kinase_dom"/>
</dbReference>
<dbReference type="EnsemblPlants" id="OPUNC11G19610.1">
    <property type="protein sequence ID" value="OPUNC11G19610.1"/>
    <property type="gene ID" value="OPUNC11G19610"/>
</dbReference>
<dbReference type="Gene3D" id="1.10.510.10">
    <property type="entry name" value="Transferase(Phosphotransferase) domain 1"/>
    <property type="match status" value="1"/>
</dbReference>
<proteinExistence type="predicted"/>
<feature type="transmembrane region" description="Helical" evidence="6">
    <location>
        <begin position="355"/>
        <end position="378"/>
    </location>
</feature>
<reference evidence="9" key="1">
    <citation type="submission" date="2015-04" db="UniProtKB">
        <authorList>
            <consortium name="EnsemblPlants"/>
        </authorList>
    </citation>
    <scope>IDENTIFICATION</scope>
</reference>
<dbReference type="Proteomes" id="UP000026962">
    <property type="component" value="Chromosome 11"/>
</dbReference>
<dbReference type="eggNOG" id="KOG1187">
    <property type="taxonomic scope" value="Eukaryota"/>
</dbReference>
<keyword evidence="3" id="KW-1015">Disulfide bond</keyword>
<dbReference type="STRING" id="4537.A0A0E0MIA3"/>
<dbReference type="PROSITE" id="PS50026">
    <property type="entry name" value="EGF_3"/>
    <property type="match status" value="1"/>
</dbReference>
<keyword evidence="4" id="KW-0245">EGF-like domain</keyword>
<evidence type="ECO:0000313" key="9">
    <source>
        <dbReference type="EnsemblPlants" id="OPUNC11G19610.1"/>
    </source>
</evidence>
<dbReference type="GO" id="GO:0016020">
    <property type="term" value="C:membrane"/>
    <property type="evidence" value="ECO:0007669"/>
    <property type="project" value="UniProtKB-SubCell"/>
</dbReference>
<keyword evidence="6" id="KW-0472">Membrane</keyword>
<evidence type="ECO:0000313" key="10">
    <source>
        <dbReference type="Proteomes" id="UP000026962"/>
    </source>
</evidence>
<dbReference type="InterPro" id="IPR001881">
    <property type="entry name" value="EGF-like_Ca-bd_dom"/>
</dbReference>
<feature type="transmembrane region" description="Helical" evidence="6">
    <location>
        <begin position="21"/>
        <end position="40"/>
    </location>
</feature>
<accession>A0A0E0MIA3</accession>
<comment type="subcellular location">
    <subcellularLocation>
        <location evidence="1">Membrane</location>
        <topology evidence="1">Single-pass membrane protein</topology>
    </subcellularLocation>
</comment>